<dbReference type="EMBL" id="CAFBRY010000059">
    <property type="protein sequence ID" value="CAB5153670.1"/>
    <property type="molecule type" value="Genomic_DNA"/>
</dbReference>
<proteinExistence type="predicted"/>
<feature type="transmembrane region" description="Helical" evidence="1">
    <location>
        <begin position="38"/>
        <end position="57"/>
    </location>
</feature>
<evidence type="ECO:0000313" key="5">
    <source>
        <dbReference type="EMBL" id="CAB5153670.1"/>
    </source>
</evidence>
<keyword evidence="1" id="KW-0812">Transmembrane</keyword>
<accession>A0A6J5ZB84</accession>
<dbReference type="Pfam" id="PF09656">
    <property type="entry name" value="PGPGW"/>
    <property type="match status" value="1"/>
</dbReference>
<feature type="transmembrane region" description="Helical" evidence="1">
    <location>
        <begin position="12"/>
        <end position="32"/>
    </location>
</feature>
<dbReference type="EMBL" id="CAEZYO010000036">
    <property type="protein sequence ID" value="CAB4734690.1"/>
    <property type="molecule type" value="Genomic_DNA"/>
</dbReference>
<evidence type="ECO:0000313" key="2">
    <source>
        <dbReference type="EMBL" id="CAB4338706.1"/>
    </source>
</evidence>
<dbReference type="InterPro" id="IPR019099">
    <property type="entry name" value="Uncharacterised_PGPGW_TM"/>
</dbReference>
<dbReference type="EMBL" id="CAESAH010000019">
    <property type="protein sequence ID" value="CAB4338706.1"/>
    <property type="molecule type" value="Genomic_DNA"/>
</dbReference>
<name>A0A6J5ZB84_9ZZZZ</name>
<reference evidence="2" key="1">
    <citation type="submission" date="2020-05" db="EMBL/GenBank/DDBJ databases">
        <authorList>
            <person name="Chiriac C."/>
            <person name="Salcher M."/>
            <person name="Ghai R."/>
            <person name="Kavagutti S V."/>
        </authorList>
    </citation>
    <scope>NUCLEOTIDE SEQUENCE</scope>
</reference>
<evidence type="ECO:0000313" key="3">
    <source>
        <dbReference type="EMBL" id="CAB4734690.1"/>
    </source>
</evidence>
<dbReference type="AlphaFoldDB" id="A0A6J5ZB84"/>
<gene>
    <name evidence="3" type="ORF">UFOPK2731_01088</name>
    <name evidence="4" type="ORF">UFOPK3161_00978</name>
    <name evidence="2" type="ORF">UFOPK3962_00790</name>
    <name evidence="5" type="ORF">UFOPK4427_01261</name>
</gene>
<keyword evidence="1" id="KW-1133">Transmembrane helix</keyword>
<evidence type="ECO:0000256" key="1">
    <source>
        <dbReference type="SAM" id="Phobius"/>
    </source>
</evidence>
<protein>
    <submittedName>
        <fullName evidence="2">Unannotated protein</fullName>
    </submittedName>
</protein>
<evidence type="ECO:0000313" key="4">
    <source>
        <dbReference type="EMBL" id="CAB4826958.1"/>
    </source>
</evidence>
<keyword evidence="1" id="KW-0472">Membrane</keyword>
<dbReference type="EMBL" id="CAFABC010000027">
    <property type="protein sequence ID" value="CAB4826958.1"/>
    <property type="molecule type" value="Genomic_DNA"/>
</dbReference>
<sequence>MKKNWLLLPKRLRQVIAFSVGSFLVLLGLVLVVLPGPFTMPLVIAGLFVLAVEFAWAERLLIKAKHHAGKIVPKKYKK</sequence>
<organism evidence="2">
    <name type="scientific">freshwater metagenome</name>
    <dbReference type="NCBI Taxonomy" id="449393"/>
    <lineage>
        <taxon>unclassified sequences</taxon>
        <taxon>metagenomes</taxon>
        <taxon>ecological metagenomes</taxon>
    </lineage>
</organism>